<feature type="region of interest" description="Disordered" evidence="1">
    <location>
        <begin position="1"/>
        <end position="130"/>
    </location>
</feature>
<comment type="caution">
    <text evidence="2">The sequence shown here is derived from an EMBL/GenBank/DDBJ whole genome shotgun (WGS) entry which is preliminary data.</text>
</comment>
<feature type="compositionally biased region" description="Basic residues" evidence="1">
    <location>
        <begin position="1"/>
        <end position="12"/>
    </location>
</feature>
<evidence type="ECO:0000313" key="2">
    <source>
        <dbReference type="EMBL" id="PGH30306.1"/>
    </source>
</evidence>
<feature type="compositionally biased region" description="Polar residues" evidence="1">
    <location>
        <begin position="74"/>
        <end position="83"/>
    </location>
</feature>
<protein>
    <submittedName>
        <fullName evidence="2">Uncharacterized protein</fullName>
    </submittedName>
</protein>
<keyword evidence="3" id="KW-1185">Reference proteome</keyword>
<dbReference type="VEuPathDB" id="FungiDB:EMCG_03107"/>
<feature type="compositionally biased region" description="Pro residues" evidence="1">
    <location>
        <begin position="52"/>
        <end position="71"/>
    </location>
</feature>
<dbReference type="AlphaFoldDB" id="A0A2B7Z8P9"/>
<proteinExistence type="predicted"/>
<sequence length="130" mass="13542">MSGAGKRRRRGGGRISPNTEGNGNKFHQNPAQLDGTSAPGSTGQRAGMKSPPGSPRAGPPPPRGRSPPPATPTFGSIGQTLQDGSLPLRDPARDPERVPKMTDMCRNIDLPADAYQQNPERSGSAGIAVH</sequence>
<dbReference type="EMBL" id="PDND01000180">
    <property type="protein sequence ID" value="PGH30306.1"/>
    <property type="molecule type" value="Genomic_DNA"/>
</dbReference>
<organism evidence="2 3">
    <name type="scientific">[Emmonsia] crescens</name>
    <dbReference type="NCBI Taxonomy" id="73230"/>
    <lineage>
        <taxon>Eukaryota</taxon>
        <taxon>Fungi</taxon>
        <taxon>Dikarya</taxon>
        <taxon>Ascomycota</taxon>
        <taxon>Pezizomycotina</taxon>
        <taxon>Eurotiomycetes</taxon>
        <taxon>Eurotiomycetidae</taxon>
        <taxon>Onygenales</taxon>
        <taxon>Ajellomycetaceae</taxon>
        <taxon>Emergomyces</taxon>
    </lineage>
</organism>
<name>A0A2B7Z8P9_9EURO</name>
<evidence type="ECO:0000313" key="3">
    <source>
        <dbReference type="Proteomes" id="UP000226031"/>
    </source>
</evidence>
<gene>
    <name evidence="2" type="ORF">GX50_06933</name>
</gene>
<reference evidence="2 3" key="1">
    <citation type="submission" date="2017-10" db="EMBL/GenBank/DDBJ databases">
        <title>Comparative genomics in systemic dimorphic fungi from Ajellomycetaceae.</title>
        <authorList>
            <person name="Munoz J.F."/>
            <person name="Mcewen J.G."/>
            <person name="Clay O.K."/>
            <person name="Cuomo C.A."/>
        </authorList>
    </citation>
    <scope>NUCLEOTIDE SEQUENCE [LARGE SCALE GENOMIC DNA]</scope>
    <source>
        <strain evidence="2 3">UAMH4076</strain>
    </source>
</reference>
<feature type="compositionally biased region" description="Basic and acidic residues" evidence="1">
    <location>
        <begin position="90"/>
        <end position="100"/>
    </location>
</feature>
<dbReference type="Proteomes" id="UP000226031">
    <property type="component" value="Unassembled WGS sequence"/>
</dbReference>
<feature type="compositionally biased region" description="Polar residues" evidence="1">
    <location>
        <begin position="16"/>
        <end position="44"/>
    </location>
</feature>
<evidence type="ECO:0000256" key="1">
    <source>
        <dbReference type="SAM" id="MobiDB-lite"/>
    </source>
</evidence>
<accession>A0A2B7Z8P9</accession>